<accession>A0A514DDN5</accession>
<feature type="compositionally biased region" description="Acidic residues" evidence="1">
    <location>
        <begin position="737"/>
        <end position="747"/>
    </location>
</feature>
<dbReference type="KEGG" id="vg:64767125"/>
<feature type="compositionally biased region" description="Gly residues" evidence="1">
    <location>
        <begin position="372"/>
        <end position="387"/>
    </location>
</feature>
<keyword evidence="3" id="KW-1185">Reference proteome</keyword>
<feature type="region of interest" description="Disordered" evidence="1">
    <location>
        <begin position="584"/>
        <end position="606"/>
    </location>
</feature>
<sequence>MSAINVFEAAVHSESEREREHRIASDKLAAAIYDCKERFGEFVMAAKDIGDFRDRIALCRDDMIKTVEPHLFPRTGVMRRVCKQLEREYVASKPKKKADFTETLVPEGDFKGYLDSVDDNARAKVDVNFTGPAVEHTGDPADTNFVDGKTKEAVNRFARWCKQANVRPSLDALDRFASQTPLSDDAYLRLVSAVQRSAGDLIPFPMDRRKAMDEPRKYYVGPQDSTPSGYTWLHDGGRELTDKETAQAYDRANKSLPKRDSARHTAAPDYLQKANDALTGLLNQEAEQFQEQIAPMQQALVVVQQALQEQQAANPFNVMPGGSINVMPGADAAGGGDPSMGGAPGGMPGMDPSMGGGDPSMGGGMPPMDPSMGGGMPPMDPGMGGGMPPMDPSMGAMPPQDPSQQMMARKADARQASLRFADVLRAWDEWNAKKPQKGGLPTGSEVDFDQFAQETGVGQRALQKLKKHLTGQHKQAAGWAEEYEQYHPIDMAHADAQEQAFLADPHGYAAQHLTNGGSSNHPWVRSEWVAPELNPEYTPWYLRPKGAPEPDVPQYLTEGRYEHTHNPDWRNNFAVVDQNHSHFTGPQRSYFSEGQEPKEPPAEKPAYLNKNDWRAKNRPLATDYLKGKQASRKQAWMGWGTPAQPAGRKIAGFDWDGHLEAHVASAPQKFACECGAGFQVPSGFHRCACGKQWNSYVIGTGGDRHEASAPRYLVREVPVRDGVIVASKQSAIYDVTDPGEFEEDGGEDPGTSTMKPMPSDWARRNPDGKWNKGPKKAIQ</sequence>
<proteinExistence type="predicted"/>
<evidence type="ECO:0000313" key="3">
    <source>
        <dbReference type="Proteomes" id="UP000316777"/>
    </source>
</evidence>
<reference evidence="2 3" key="1">
    <citation type="submission" date="2019-05" db="EMBL/GenBank/DDBJ databases">
        <authorList>
            <person name="Pope W.H."/>
            <person name="Garlena R.A."/>
            <person name="Russell D.A."/>
            <person name="Jacobs-Sera D."/>
            <person name="Hatfull G.F."/>
        </authorList>
    </citation>
    <scope>NUCLEOTIDE SEQUENCE [LARGE SCALE GENOMIC DNA]</scope>
</reference>
<dbReference type="EMBL" id="MK937592">
    <property type="protein sequence ID" value="QDH91720.1"/>
    <property type="molecule type" value="Genomic_DNA"/>
</dbReference>
<feature type="region of interest" description="Disordered" evidence="1">
    <location>
        <begin position="735"/>
        <end position="779"/>
    </location>
</feature>
<evidence type="ECO:0000313" key="2">
    <source>
        <dbReference type="EMBL" id="QDH91720.1"/>
    </source>
</evidence>
<dbReference type="GeneID" id="64767125"/>
<dbReference type="RefSeq" id="YP_010059733.1">
    <property type="nucleotide sequence ID" value="NC_054727.1"/>
</dbReference>
<feature type="compositionally biased region" description="Basic and acidic residues" evidence="1">
    <location>
        <begin position="761"/>
        <end position="770"/>
    </location>
</feature>
<gene>
    <name evidence="2" type="primary">44</name>
    <name evidence="2" type="ORF">SEA_PHRAPPUCCINO_44</name>
</gene>
<dbReference type="Proteomes" id="UP000316777">
    <property type="component" value="Segment"/>
</dbReference>
<feature type="region of interest" description="Disordered" evidence="1">
    <location>
        <begin position="332"/>
        <end position="403"/>
    </location>
</feature>
<organism evidence="2 3">
    <name type="scientific">Mycobacterium phage Phrappuccino</name>
    <dbReference type="NCBI Taxonomy" id="2591223"/>
    <lineage>
        <taxon>Viruses</taxon>
        <taxon>Duplodnaviria</taxon>
        <taxon>Heunggongvirae</taxon>
        <taxon>Uroviricota</taxon>
        <taxon>Caudoviricetes</taxon>
        <taxon>Phrappuccinovirus</taxon>
        <taxon>Phrappuccinovirus phrappuccino</taxon>
        <taxon>Phreappuccinovirus Phrappuccino</taxon>
    </lineage>
</organism>
<protein>
    <submittedName>
        <fullName evidence="2">Uncharacterized protein</fullName>
    </submittedName>
</protein>
<name>A0A514DDN5_9CAUD</name>
<feature type="compositionally biased region" description="Gly residues" evidence="1">
    <location>
        <begin position="332"/>
        <end position="365"/>
    </location>
</feature>
<evidence type="ECO:0000256" key="1">
    <source>
        <dbReference type="SAM" id="MobiDB-lite"/>
    </source>
</evidence>